<dbReference type="InterPro" id="IPR045851">
    <property type="entry name" value="AMP-bd_C_sf"/>
</dbReference>
<dbReference type="InterPro" id="IPR006162">
    <property type="entry name" value="Ppantetheine_attach_site"/>
</dbReference>
<dbReference type="InterPro" id="IPR020806">
    <property type="entry name" value="PKS_PP-bd"/>
</dbReference>
<dbReference type="Gene3D" id="2.30.38.10">
    <property type="entry name" value="Luciferase, Domain 3"/>
    <property type="match status" value="1"/>
</dbReference>
<dbReference type="Gene3D" id="3.30.300.30">
    <property type="match status" value="1"/>
</dbReference>
<evidence type="ECO:0000256" key="2">
    <source>
        <dbReference type="ARBA" id="ARBA00022450"/>
    </source>
</evidence>
<feature type="region of interest" description="Disordered" evidence="4">
    <location>
        <begin position="2148"/>
        <end position="2181"/>
    </location>
</feature>
<dbReference type="Gene3D" id="3.40.50.980">
    <property type="match status" value="2"/>
</dbReference>
<dbReference type="PROSITE" id="PS00012">
    <property type="entry name" value="PHOSPHOPANTETHEINE"/>
    <property type="match status" value="1"/>
</dbReference>
<keyword evidence="3" id="KW-0597">Phosphoprotein</keyword>
<reference evidence="7" key="1">
    <citation type="journal article" date="2019" name="Int. J. Syst. Evol. Microbiol.">
        <title>The Global Catalogue of Microorganisms (GCM) 10K type strain sequencing project: providing services to taxonomists for standard genome sequencing and annotation.</title>
        <authorList>
            <consortium name="The Broad Institute Genomics Platform"/>
            <consortium name="The Broad Institute Genome Sequencing Center for Infectious Disease"/>
            <person name="Wu L."/>
            <person name="Ma J."/>
        </authorList>
    </citation>
    <scope>NUCLEOTIDE SEQUENCE [LARGE SCALE GENOMIC DNA]</scope>
    <source>
        <strain evidence="7">JCM 16902</strain>
    </source>
</reference>
<keyword evidence="7" id="KW-1185">Reference proteome</keyword>
<evidence type="ECO:0000313" key="6">
    <source>
        <dbReference type="EMBL" id="GAA3620282.1"/>
    </source>
</evidence>
<dbReference type="CDD" id="cd05930">
    <property type="entry name" value="A_NRPS"/>
    <property type="match status" value="1"/>
</dbReference>
<dbReference type="SUPFAM" id="SSF52777">
    <property type="entry name" value="CoA-dependent acyltransferases"/>
    <property type="match status" value="6"/>
</dbReference>
<evidence type="ECO:0000256" key="4">
    <source>
        <dbReference type="SAM" id="MobiDB-lite"/>
    </source>
</evidence>
<evidence type="ECO:0000313" key="7">
    <source>
        <dbReference type="Proteomes" id="UP001501074"/>
    </source>
</evidence>
<dbReference type="Gene3D" id="3.40.50.12780">
    <property type="entry name" value="N-terminal domain of ligase-like"/>
    <property type="match status" value="1"/>
</dbReference>
<feature type="domain" description="Carrier" evidence="5">
    <location>
        <begin position="930"/>
        <end position="1005"/>
    </location>
</feature>
<dbReference type="Pfam" id="PF00550">
    <property type="entry name" value="PP-binding"/>
    <property type="match status" value="1"/>
</dbReference>
<feature type="region of interest" description="Disordered" evidence="4">
    <location>
        <begin position="1223"/>
        <end position="1304"/>
    </location>
</feature>
<evidence type="ECO:0000259" key="5">
    <source>
        <dbReference type="PROSITE" id="PS50075"/>
    </source>
</evidence>
<organism evidence="6 7">
    <name type="scientific">Kineosporia mesophila</name>
    <dbReference type="NCBI Taxonomy" id="566012"/>
    <lineage>
        <taxon>Bacteria</taxon>
        <taxon>Bacillati</taxon>
        <taxon>Actinomycetota</taxon>
        <taxon>Actinomycetes</taxon>
        <taxon>Kineosporiales</taxon>
        <taxon>Kineosporiaceae</taxon>
        <taxon>Kineosporia</taxon>
    </lineage>
</organism>
<dbReference type="SUPFAM" id="SSF56801">
    <property type="entry name" value="Acetyl-CoA synthetase-like"/>
    <property type="match status" value="2"/>
</dbReference>
<proteinExistence type="predicted"/>
<accession>A0ABP6ZX46</accession>
<dbReference type="InterPro" id="IPR023213">
    <property type="entry name" value="CAT-like_dom_sf"/>
</dbReference>
<dbReference type="SUPFAM" id="SSF47336">
    <property type="entry name" value="ACP-like"/>
    <property type="match status" value="1"/>
</dbReference>
<dbReference type="Pfam" id="PF00668">
    <property type="entry name" value="Condensation"/>
    <property type="match status" value="5"/>
</dbReference>
<dbReference type="InterPro" id="IPR020845">
    <property type="entry name" value="AMP-binding_CS"/>
</dbReference>
<dbReference type="EMBL" id="BAAAZO010000006">
    <property type="protein sequence ID" value="GAA3620282.1"/>
    <property type="molecule type" value="Genomic_DNA"/>
</dbReference>
<dbReference type="InterPro" id="IPR036736">
    <property type="entry name" value="ACP-like_sf"/>
</dbReference>
<protein>
    <recommendedName>
        <fullName evidence="5">Carrier domain-containing protein</fullName>
    </recommendedName>
</protein>
<sequence>MLIPPDGLTVTPAASLTPAQEGILFEVLSGRERGDVPDVHTAQLVLDLQGPVDASRWRDAAQALLDRHPGLRAGFGQRENGECVALVAAGVTLPWQEIDLRQLPAQGYGRAAVEQELAGLLEHDRLRGFDPAAPPLLRATLYRLGPEQYRFVLTHHRLLLDRWSMRAVLGELLDPASAGTPSPVGTVRDSGAALRAWKEALSGLERGTLITPAGPPPTQLPGHLVRELDPALTARLHALAHDEQVDLGTVVQGAWALVLATLSGSDDVVFGVTGAGRPPGAAAIGAFASTVPVRIRIEPAQSPGTMFRRLRDGRDALPEHRHLGLAAIQQAAGVGELFDTVVLFDDESLGEGLSSGMDDVEITHVVVRDSSSSPLGLTVRPGQSLRLELEFAPDRIDAETAGSVLDRLGGALRQLSRGTISAVGRLDLLLEGERAGLLGARCSGEKPVQVPTSVLDVLREQAGTAPDAVALVTSEQRWTYSELQEWSGRVAAGLRATHPLNGEIVALSLPRAWMLPAMLAVMKTGAAVLPIDPGAPAGRTCTVLADAAPSIVIRSVEQLENAWFAATSVLPPVVPAAPAQIVYTSGSTGLPKGVVTTHAASANLLASHRRQLTSRHTGRLRLGHVQSFSSDASWDPVLWMLAGHQLHVIEESTYQDPDALITYLDRYGVDGIDVTPTQLGELLPAGLLEGRLKVLTVGGAAIDPQLWRQVCEDPGLRVYDLYGPTETTVDAYGWVGDTAGGRAPHRIDGVRTYLLDSSLRPVPTGVTGEVYVAGPGLALGYLNRPGLTAVHFVPDPFATGEQAGERMYRTGDRARWNSRGALELLGRADRQVQFRGVRLEPGEIEAALRDLRMIDRAAVTVREDTPGDQQLVAYVTTHREARPDEIRAALTGRLHRDLIPSTVVVLDRLPRGPGGEVDLRALAPARNLVRPRTEPEKTLAAAFAEVLGLSEVGIHDDFFELGGHSLLALRLAGLLRGGPGLRIGVRDIFEAPTVHQLARRLPGAPRDDRPRMRTIPQRPARVPLSDSQQRLWAHYRAHGPSADGNVPMTWRLIGALDVYALEAALGDVARRHQSLRTLVVPDPGSPHQVVRDEMPALRVLAVDGRPELGAALRREAGHGFRLDQEIPLRATLFRVAPDEHVLLVLSHRIAADEESATVLLGDLSTAYTARTLGQVPAPGSAPVQFADVMLWRTDQLGDPADPSSLFARQENWWRDQLAGLSGELDLPGNNPIRPGNGSAPMGESSTLPGECPSLPDRSSTLSHIGSARIGANSTPDGVGSARPGDRSTAAGGRAPGTGHEGGSEPFMIGAPLAEGLRAVAVTHDVSMEMLLQAAVAVLLSKLGAGEDVPLGSRVTGRGDPGLAPVVGPLSNLLVLRADTSGNPAFADVLARVRDTGLASLGRQDLPYERLEAALGGGPLFRVRVGYRADTERPLDLPGLSCLPVRIGHGPAGCDLSFDVVDLGRPGLDGSVGYRAGAFGARTAAGFGARLVRLLQQVAQTPGARLSKLDVLLPGEREQVTGEWAAGGPVPLDLLDLTVVDLLSRQARLTPHATALVTEQHSWTFAELEAWSNRAARVLLWAGPLRGRVVALDLDRAWTLPAILAVLKCGAAYVLDPEHFAEASPVLTLDSALLLEGDEDDSPLTDRERGGRLDADLPAQIVRDLVLPHAGIVHLAGPRRSASTDPDGEPLRVAHMTSFGSARAWGPVLWMLAGHQLHVLPEPLCHNPSVLAGYLKDASVDVLDVTAALLEPLMAAGLPEAGLSELLIDGRADPDLWRKACAVPGLTVRELYRPDGTVNAYGWQGDSSGARSAHRYHGLRTYILDGYAQPVPAGVTGELYVAGTGLAYGYPNRPAGTAGHFVADPFQTGRRMYRTGDRARWSADGVLQLLPRTEVPEAPRGWRTSTIDPPLPLPLPADEACRSMVIQLPADVDPERLQVALDAVIAAHPLMQSRLTATGLEISPRHRPCRVRTVLARGLDPQQLWAEIARQAGVEQAELRPRDGVMVRATRLDLGRGRPGRLLILTHALVADGVSHRILLSDLAIAYSQTLSGSIDLAPEGISFQCWADLFTGSVHELPQKSDVLGETVRLPVGPAVDRTTSVLEVGRELSAEHTAPLLTAVPAAYGATVTDILLAALALSVSDQRRRYEDGGAGQGHGGKARDEGSAGPSSSPRDPARSRRTGILVALERYGRDEMPALDLSRTVGQFTSRFPAFLDTGGIDLDAVLDTREAAASAVAQVRKNLSPGEDSTPDLSFTYLGHIDFPEPGDWSIAPETEAAELTQPAPYALTITAQIENRPAGPCLTVRWAWCEGVLTTAAVEDLADTWFRALTGLTRAAPQFRPPKEVS</sequence>
<dbReference type="RefSeq" id="WP_231481039.1">
    <property type="nucleotide sequence ID" value="NZ_BAAAZO010000006.1"/>
</dbReference>
<keyword evidence="2" id="KW-0596">Phosphopantetheine</keyword>
<dbReference type="SMART" id="SM00823">
    <property type="entry name" value="PKS_PP"/>
    <property type="match status" value="1"/>
</dbReference>
<dbReference type="Pfam" id="PF00501">
    <property type="entry name" value="AMP-binding"/>
    <property type="match status" value="2"/>
</dbReference>
<dbReference type="PROSITE" id="PS50075">
    <property type="entry name" value="CARRIER"/>
    <property type="match status" value="1"/>
</dbReference>
<dbReference type="Gene3D" id="1.10.1200.10">
    <property type="entry name" value="ACP-like"/>
    <property type="match status" value="1"/>
</dbReference>
<dbReference type="InterPro" id="IPR000873">
    <property type="entry name" value="AMP-dep_synth/lig_dom"/>
</dbReference>
<dbReference type="Gene3D" id="3.30.559.30">
    <property type="entry name" value="Nonribosomal peptide synthetase, condensation domain"/>
    <property type="match status" value="4"/>
</dbReference>
<dbReference type="InterPro" id="IPR042099">
    <property type="entry name" value="ANL_N_sf"/>
</dbReference>
<gene>
    <name evidence="6" type="ORF">GCM10022223_41450</name>
</gene>
<dbReference type="PROSITE" id="PS00455">
    <property type="entry name" value="AMP_BINDING"/>
    <property type="match status" value="1"/>
</dbReference>
<evidence type="ECO:0000256" key="1">
    <source>
        <dbReference type="ARBA" id="ARBA00001957"/>
    </source>
</evidence>
<dbReference type="PANTHER" id="PTHR45527:SF1">
    <property type="entry name" value="FATTY ACID SYNTHASE"/>
    <property type="match status" value="1"/>
</dbReference>
<dbReference type="PANTHER" id="PTHR45527">
    <property type="entry name" value="NONRIBOSOMAL PEPTIDE SYNTHETASE"/>
    <property type="match status" value="1"/>
</dbReference>
<dbReference type="Gene3D" id="3.30.559.10">
    <property type="entry name" value="Chloramphenicol acetyltransferase-like domain"/>
    <property type="match status" value="4"/>
</dbReference>
<comment type="cofactor">
    <cofactor evidence="1">
        <name>pantetheine 4'-phosphate</name>
        <dbReference type="ChEBI" id="CHEBI:47942"/>
    </cofactor>
</comment>
<dbReference type="InterPro" id="IPR001242">
    <property type="entry name" value="Condensation_dom"/>
</dbReference>
<evidence type="ECO:0000256" key="3">
    <source>
        <dbReference type="ARBA" id="ARBA00022553"/>
    </source>
</evidence>
<dbReference type="InterPro" id="IPR009081">
    <property type="entry name" value="PP-bd_ACP"/>
</dbReference>
<comment type="caution">
    <text evidence="6">The sequence shown here is derived from an EMBL/GenBank/DDBJ whole genome shotgun (WGS) entry which is preliminary data.</text>
</comment>
<name>A0ABP6ZX46_9ACTN</name>
<dbReference type="Proteomes" id="UP001501074">
    <property type="component" value="Unassembled WGS sequence"/>
</dbReference>